<proteinExistence type="predicted"/>
<dbReference type="AlphaFoldDB" id="Q4RTR0"/>
<dbReference type="EMBL" id="CAAE01014997">
    <property type="protein sequence ID" value="CAG08222.1"/>
    <property type="molecule type" value="Genomic_DNA"/>
</dbReference>
<comment type="caution">
    <text evidence="2">The sequence shown here is derived from an EMBL/GenBank/DDBJ whole genome shotgun (WGS) entry which is preliminary data.</text>
</comment>
<feature type="region of interest" description="Disordered" evidence="1">
    <location>
        <begin position="124"/>
        <end position="168"/>
    </location>
</feature>
<gene>
    <name evidence="2" type="ORF">GSTENG00029147001</name>
</gene>
<evidence type="ECO:0000313" key="2">
    <source>
        <dbReference type="EMBL" id="CAG08222.1"/>
    </source>
</evidence>
<protein>
    <submittedName>
        <fullName evidence="2">(spotted green pufferfish) hypothetical protein</fullName>
    </submittedName>
</protein>
<reference evidence="2" key="2">
    <citation type="submission" date="2004-02" db="EMBL/GenBank/DDBJ databases">
        <authorList>
            <consortium name="Genoscope"/>
            <consortium name="Whitehead Institute Centre for Genome Research"/>
        </authorList>
    </citation>
    <scope>NUCLEOTIDE SEQUENCE</scope>
</reference>
<sequence length="168" mass="18157">MSNFHDSIHTRTCARSGGAVRVVFRRHEGCKDHLGQTLAWSPVSQFWVCAGKKAHLGARAFPGGEGRQLLSSFGVHTSARQVRNQGVGLHTEHQSASEVGARGKRMDQVERIWMCCHVGPSGVLPPPRSGLLGPPGPSEGLRRLSPPGRSSFGRRPSLDRLLPAGVRD</sequence>
<accession>Q4RTR0</accession>
<dbReference type="KEGG" id="tng:GSTEN00029147G001"/>
<evidence type="ECO:0000256" key="1">
    <source>
        <dbReference type="SAM" id="MobiDB-lite"/>
    </source>
</evidence>
<name>Q4RTR0_TETNG</name>
<reference evidence="2" key="1">
    <citation type="journal article" date="2004" name="Nature">
        <title>Genome duplication in the teleost fish Tetraodon nigroviridis reveals the early vertebrate proto-karyotype.</title>
        <authorList>
            <person name="Jaillon O."/>
            <person name="Aury J.-M."/>
            <person name="Brunet F."/>
            <person name="Petit J.-L."/>
            <person name="Stange-Thomann N."/>
            <person name="Mauceli E."/>
            <person name="Bouneau L."/>
            <person name="Fischer C."/>
            <person name="Ozouf-Costaz C."/>
            <person name="Bernot A."/>
            <person name="Nicaud S."/>
            <person name="Jaffe D."/>
            <person name="Fisher S."/>
            <person name="Lutfalla G."/>
            <person name="Dossat C."/>
            <person name="Segurens B."/>
            <person name="Dasilva C."/>
            <person name="Salanoubat M."/>
            <person name="Levy M."/>
            <person name="Boudet N."/>
            <person name="Castellano S."/>
            <person name="Anthouard V."/>
            <person name="Jubin C."/>
            <person name="Castelli V."/>
            <person name="Katinka M."/>
            <person name="Vacherie B."/>
            <person name="Biemont C."/>
            <person name="Skalli Z."/>
            <person name="Cattolico L."/>
            <person name="Poulain J."/>
            <person name="De Berardinis V."/>
            <person name="Cruaud C."/>
            <person name="Duprat S."/>
            <person name="Brottier P."/>
            <person name="Coutanceau J.-P."/>
            <person name="Gouzy J."/>
            <person name="Parra G."/>
            <person name="Lardier G."/>
            <person name="Chapple C."/>
            <person name="McKernan K.J."/>
            <person name="McEwan P."/>
            <person name="Bosak S."/>
            <person name="Kellis M."/>
            <person name="Volff J.-N."/>
            <person name="Guigo R."/>
            <person name="Zody M.C."/>
            <person name="Mesirov J."/>
            <person name="Lindblad-Toh K."/>
            <person name="Birren B."/>
            <person name="Nusbaum C."/>
            <person name="Kahn D."/>
            <person name="Robinson-Rechavi M."/>
            <person name="Laudet V."/>
            <person name="Schachter V."/>
            <person name="Quetier F."/>
            <person name="Saurin W."/>
            <person name="Scarpelli C."/>
            <person name="Wincker P."/>
            <person name="Lander E.S."/>
            <person name="Weissenbach J."/>
            <person name="Roest Crollius H."/>
        </authorList>
    </citation>
    <scope>NUCLEOTIDE SEQUENCE [LARGE SCALE GENOMIC DNA]</scope>
</reference>
<organism evidence="2">
    <name type="scientific">Tetraodon nigroviridis</name>
    <name type="common">Spotted green pufferfish</name>
    <name type="synonym">Chelonodon nigroviridis</name>
    <dbReference type="NCBI Taxonomy" id="99883"/>
    <lineage>
        <taxon>Eukaryota</taxon>
        <taxon>Metazoa</taxon>
        <taxon>Chordata</taxon>
        <taxon>Craniata</taxon>
        <taxon>Vertebrata</taxon>
        <taxon>Euteleostomi</taxon>
        <taxon>Actinopterygii</taxon>
        <taxon>Neopterygii</taxon>
        <taxon>Teleostei</taxon>
        <taxon>Neoteleostei</taxon>
        <taxon>Acanthomorphata</taxon>
        <taxon>Eupercaria</taxon>
        <taxon>Tetraodontiformes</taxon>
        <taxon>Tetradontoidea</taxon>
        <taxon>Tetraodontidae</taxon>
        <taxon>Tetraodon</taxon>
    </lineage>
</organism>